<reference evidence="1 2" key="1">
    <citation type="submission" date="2020-09" db="EMBL/GenBank/DDBJ databases">
        <title>Methylomonas albis sp. nov. and Methylomonas fluvii sp. nov.: Two cold-adapted methanotrophs from the River Elbe and an amended description of Methylovulum psychrotolerans strain Eb1.</title>
        <authorList>
            <person name="Bussmann I.K."/>
            <person name="Klings K.-W."/>
            <person name="Warnstedt J."/>
            <person name="Hoppert M."/>
            <person name="Saborowski A."/>
            <person name="Horn F."/>
            <person name="Liebner S."/>
        </authorList>
    </citation>
    <scope>NUCLEOTIDE SEQUENCE [LARGE SCALE GENOMIC DNA]</scope>
    <source>
        <strain evidence="1 2">EbA</strain>
    </source>
</reference>
<evidence type="ECO:0000313" key="2">
    <source>
        <dbReference type="Proteomes" id="UP000652176"/>
    </source>
</evidence>
<organism evidence="1 2">
    <name type="scientific">Methylomonas albis</name>
    <dbReference type="NCBI Taxonomy" id="1854563"/>
    <lineage>
        <taxon>Bacteria</taxon>
        <taxon>Pseudomonadati</taxon>
        <taxon>Pseudomonadota</taxon>
        <taxon>Gammaproteobacteria</taxon>
        <taxon>Methylococcales</taxon>
        <taxon>Methylococcaceae</taxon>
        <taxon>Methylomonas</taxon>
    </lineage>
</organism>
<comment type="caution">
    <text evidence="1">The sequence shown here is derived from an EMBL/GenBank/DDBJ whole genome shotgun (WGS) entry which is preliminary data.</text>
</comment>
<gene>
    <name evidence="1" type="ORF">IE877_22870</name>
</gene>
<dbReference type="Proteomes" id="UP000652176">
    <property type="component" value="Unassembled WGS sequence"/>
</dbReference>
<protein>
    <submittedName>
        <fullName evidence="1">Uncharacterized protein</fullName>
    </submittedName>
</protein>
<evidence type="ECO:0000313" key="1">
    <source>
        <dbReference type="EMBL" id="MBD9358683.1"/>
    </source>
</evidence>
<keyword evidence="2" id="KW-1185">Reference proteome</keyword>
<sequence length="66" mass="7466">MFFTALFRPTTANIEVICLTSSAILHELGLMLAAPSPDFRYSHYMVFCSLLSVLLLARPWMTKAEK</sequence>
<dbReference type="RefSeq" id="WP_192376899.1">
    <property type="nucleotide sequence ID" value="NZ_CAJHIV010000001.1"/>
</dbReference>
<dbReference type="EMBL" id="JACXSS010000001">
    <property type="protein sequence ID" value="MBD9358683.1"/>
    <property type="molecule type" value="Genomic_DNA"/>
</dbReference>
<accession>A0ABR9D6J2</accession>
<name>A0ABR9D6J2_9GAMM</name>
<proteinExistence type="predicted"/>